<feature type="domain" description="RING-type" evidence="5">
    <location>
        <begin position="6"/>
        <end position="49"/>
    </location>
</feature>
<keyword evidence="2 4" id="KW-0863">Zinc-finger</keyword>
<sequence length="625" mass="71787">MDNLDCEICRYRYDEGHHRPKSLPCGHTFCSECMAKEIKSGQNLCPTCRKPHNAKYAEDLPMNVVVERLVRDLPKSSLATMACDLEEEDEEDEYTGGQCSKHKKSIVYFFCQTHSQKVCRECTVIDHQVNKCKITSFKEEIEIRKDDNICKASSTVTAINDTLSMLEQFAKEKSNTISNQNHIIQQCKKTIEVATNIISKENSDNKSAQNEIAKGKVIVKHMEAAKNNLQTATRMKMITESNNNVEIVTADTEKWIQDVSTKFDFLHKEANVVKKQKTSIRTWDDNMSQFPATSQNFPDIICVKPEPNFFYEIQTILVSTVKNYIIEKDKDKDFKCEGKILDSLLETEFHRIRRLAESKSNGHPNTSGIFDFGLYLLCNDVPMDPLVNIYGHDVVWQVCQNATQNTPLVDKLSKEVGQRLAELEMKYARTNVIEEYNNWFKSYKSLLECAWILVYCRQEFEKSNLVKALSLILKACSIHQSLANSQPYGPRKTLDGRVLWKFRRQCLLDLNEKLYNSFKTGDGQETVSELNSLIVPAMAQISTSHIKKDVDAIAKVRNKWAQLLEEELCSPEKLNMRQQILKIILIDLNGIKYVNLPTNVPRHHNVLPLYNQYVDICRVIVGTPR</sequence>
<feature type="non-terminal residue" evidence="7">
    <location>
        <position position="625"/>
    </location>
</feature>
<evidence type="ECO:0000256" key="4">
    <source>
        <dbReference type="PROSITE-ProRule" id="PRU00024"/>
    </source>
</evidence>
<dbReference type="InterPro" id="IPR017907">
    <property type="entry name" value="Znf_RING_CS"/>
</dbReference>
<name>A0AAV2SIL5_MEGNR</name>
<evidence type="ECO:0000256" key="2">
    <source>
        <dbReference type="ARBA" id="ARBA00022771"/>
    </source>
</evidence>
<dbReference type="PROSITE" id="PS00518">
    <property type="entry name" value="ZF_RING_1"/>
    <property type="match status" value="1"/>
</dbReference>
<organism evidence="7 8">
    <name type="scientific">Meganyctiphanes norvegica</name>
    <name type="common">Northern krill</name>
    <name type="synonym">Thysanopoda norvegica</name>
    <dbReference type="NCBI Taxonomy" id="48144"/>
    <lineage>
        <taxon>Eukaryota</taxon>
        <taxon>Metazoa</taxon>
        <taxon>Ecdysozoa</taxon>
        <taxon>Arthropoda</taxon>
        <taxon>Crustacea</taxon>
        <taxon>Multicrustacea</taxon>
        <taxon>Malacostraca</taxon>
        <taxon>Eumalacostraca</taxon>
        <taxon>Eucarida</taxon>
        <taxon>Euphausiacea</taxon>
        <taxon>Euphausiidae</taxon>
        <taxon>Meganyctiphanes</taxon>
    </lineage>
</organism>
<gene>
    <name evidence="7" type="ORF">MNOR_LOCUS36810</name>
</gene>
<keyword evidence="3" id="KW-0862">Zinc</keyword>
<evidence type="ECO:0000256" key="3">
    <source>
        <dbReference type="ARBA" id="ARBA00022833"/>
    </source>
</evidence>
<evidence type="ECO:0000313" key="8">
    <source>
        <dbReference type="Proteomes" id="UP001497623"/>
    </source>
</evidence>
<dbReference type="SMART" id="SM00184">
    <property type="entry name" value="RING"/>
    <property type="match status" value="1"/>
</dbReference>
<comment type="caution">
    <text evidence="7">The sequence shown here is derived from an EMBL/GenBank/DDBJ whole genome shotgun (WGS) entry which is preliminary data.</text>
</comment>
<keyword evidence="1" id="KW-0479">Metal-binding</keyword>
<dbReference type="SUPFAM" id="SSF57850">
    <property type="entry name" value="RING/U-box"/>
    <property type="match status" value="1"/>
</dbReference>
<reference evidence="7 8" key="1">
    <citation type="submission" date="2024-05" db="EMBL/GenBank/DDBJ databases">
        <authorList>
            <person name="Wallberg A."/>
        </authorList>
    </citation>
    <scope>NUCLEOTIDE SEQUENCE [LARGE SCALE GENOMIC DNA]</scope>
</reference>
<keyword evidence="8" id="KW-1185">Reference proteome</keyword>
<proteinExistence type="predicted"/>
<dbReference type="PROSITE" id="PS50089">
    <property type="entry name" value="ZF_RING_2"/>
    <property type="match status" value="1"/>
</dbReference>
<dbReference type="Pfam" id="PF13639">
    <property type="entry name" value="zf-RING_2"/>
    <property type="match status" value="1"/>
</dbReference>
<evidence type="ECO:0000313" key="7">
    <source>
        <dbReference type="EMBL" id="CAL4193181.1"/>
    </source>
</evidence>
<dbReference type="Proteomes" id="UP001497623">
    <property type="component" value="Unassembled WGS sequence"/>
</dbReference>
<evidence type="ECO:0000256" key="1">
    <source>
        <dbReference type="ARBA" id="ARBA00022723"/>
    </source>
</evidence>
<dbReference type="InterPro" id="IPR001841">
    <property type="entry name" value="Znf_RING"/>
</dbReference>
<dbReference type="SUPFAM" id="SSF57845">
    <property type="entry name" value="B-box zinc-binding domain"/>
    <property type="match status" value="1"/>
</dbReference>
<dbReference type="Gene3D" id="3.30.40.10">
    <property type="entry name" value="Zinc/RING finger domain, C3HC4 (zinc finger)"/>
    <property type="match status" value="1"/>
</dbReference>
<dbReference type="AlphaFoldDB" id="A0AAV2SIL5"/>
<feature type="domain" description="B box-type" evidence="6">
    <location>
        <begin position="99"/>
        <end position="128"/>
    </location>
</feature>
<accession>A0AAV2SIL5</accession>
<dbReference type="GO" id="GO:0008270">
    <property type="term" value="F:zinc ion binding"/>
    <property type="evidence" value="ECO:0007669"/>
    <property type="project" value="UniProtKB-KW"/>
</dbReference>
<protein>
    <recommendedName>
        <fullName evidence="9">RING-type domain-containing protein</fullName>
    </recommendedName>
</protein>
<dbReference type="EMBL" id="CAXKWB010069467">
    <property type="protein sequence ID" value="CAL4193181.1"/>
    <property type="molecule type" value="Genomic_DNA"/>
</dbReference>
<dbReference type="PANTHER" id="PTHR25462">
    <property type="entry name" value="BONUS, ISOFORM C-RELATED"/>
    <property type="match status" value="1"/>
</dbReference>
<dbReference type="InterPro" id="IPR000315">
    <property type="entry name" value="Znf_B-box"/>
</dbReference>
<evidence type="ECO:0000259" key="5">
    <source>
        <dbReference type="PROSITE" id="PS50089"/>
    </source>
</evidence>
<evidence type="ECO:0000259" key="6">
    <source>
        <dbReference type="PROSITE" id="PS50119"/>
    </source>
</evidence>
<evidence type="ECO:0008006" key="9">
    <source>
        <dbReference type="Google" id="ProtNLM"/>
    </source>
</evidence>
<dbReference type="InterPro" id="IPR047153">
    <property type="entry name" value="TRIM45/56/19-like"/>
</dbReference>
<dbReference type="InterPro" id="IPR013083">
    <property type="entry name" value="Znf_RING/FYVE/PHD"/>
</dbReference>
<dbReference type="PROSITE" id="PS50119">
    <property type="entry name" value="ZF_BBOX"/>
    <property type="match status" value="1"/>
</dbReference>
<dbReference type="PANTHER" id="PTHR25462:SF296">
    <property type="entry name" value="MEIOTIC P26, ISOFORM F"/>
    <property type="match status" value="1"/>
</dbReference>